<reference evidence="1" key="1">
    <citation type="submission" date="2016-03" db="EMBL/GenBank/DDBJ databases">
        <authorList>
            <person name="Ploux O."/>
        </authorList>
    </citation>
    <scope>NUCLEOTIDE SEQUENCE</scope>
    <source>
        <strain evidence="1">UC10</strain>
    </source>
</reference>
<dbReference type="EMBL" id="FLQS01000028">
    <property type="protein sequence ID" value="SBS76614.1"/>
    <property type="molecule type" value="Genomic_DNA"/>
</dbReference>
<gene>
    <name evidence="1" type="ORF">MHPYR_340023</name>
</gene>
<protein>
    <submittedName>
        <fullName evidence="1">Uncharacterized protein</fullName>
    </submittedName>
</protein>
<name>A0A1Y5PD15_9MYCO</name>
<dbReference type="AlphaFoldDB" id="A0A1Y5PD15"/>
<sequence>MSQAAEREYTANTVDETVWVRVAGTGEVLGVQLEPPVMERSGPEIAARIQACADVAYFEGQVAVRAEWEAAGVPAEAFGWMPTAVELDAARERLRRL</sequence>
<accession>A0A1Y5PD15</accession>
<organism evidence="1">
    <name type="scientific">uncultured Mycobacterium sp</name>
    <dbReference type="NCBI Taxonomy" id="171292"/>
    <lineage>
        <taxon>Bacteria</taxon>
        <taxon>Bacillati</taxon>
        <taxon>Actinomycetota</taxon>
        <taxon>Actinomycetes</taxon>
        <taxon>Mycobacteriales</taxon>
        <taxon>Mycobacteriaceae</taxon>
        <taxon>Mycobacterium</taxon>
        <taxon>environmental samples</taxon>
    </lineage>
</organism>
<evidence type="ECO:0000313" key="1">
    <source>
        <dbReference type="EMBL" id="SBS76614.1"/>
    </source>
</evidence>
<proteinExistence type="predicted"/>